<dbReference type="OrthoDB" id="8740261at2"/>
<dbReference type="STRING" id="76595.SAMN05660313_02256"/>
<reference evidence="10" key="1">
    <citation type="submission" date="2016-11" db="EMBL/GenBank/DDBJ databases">
        <authorList>
            <person name="Varghese N."/>
            <person name="Submissions S."/>
        </authorList>
    </citation>
    <scope>NUCLEOTIDE SEQUENCE [LARGE SCALE GENOMIC DNA]</scope>
    <source>
        <strain evidence="10">DSM 24786</strain>
    </source>
</reference>
<feature type="transmembrane region" description="Helical" evidence="6">
    <location>
        <begin position="773"/>
        <end position="793"/>
    </location>
</feature>
<dbReference type="AlphaFoldDB" id="A0A1K1Q2P4"/>
<dbReference type="Pfam" id="PF12704">
    <property type="entry name" value="MacB_PCD"/>
    <property type="match status" value="1"/>
</dbReference>
<feature type="transmembrane region" description="Helical" evidence="6">
    <location>
        <begin position="739"/>
        <end position="758"/>
    </location>
</feature>
<dbReference type="InterPro" id="IPR025857">
    <property type="entry name" value="MacB_PCD"/>
</dbReference>
<evidence type="ECO:0000256" key="3">
    <source>
        <dbReference type="ARBA" id="ARBA00022692"/>
    </source>
</evidence>
<dbReference type="InterPro" id="IPR003838">
    <property type="entry name" value="ABC3_permease_C"/>
</dbReference>
<keyword evidence="4 6" id="KW-1133">Transmembrane helix</keyword>
<proteinExistence type="predicted"/>
<dbReference type="PANTHER" id="PTHR30572:SF18">
    <property type="entry name" value="ABC-TYPE MACROLIDE FAMILY EXPORT SYSTEM PERMEASE COMPONENT 2"/>
    <property type="match status" value="1"/>
</dbReference>
<dbReference type="GO" id="GO:0005886">
    <property type="term" value="C:plasma membrane"/>
    <property type="evidence" value="ECO:0007669"/>
    <property type="project" value="UniProtKB-SubCell"/>
</dbReference>
<evidence type="ECO:0000256" key="4">
    <source>
        <dbReference type="ARBA" id="ARBA00022989"/>
    </source>
</evidence>
<feature type="transmembrane region" description="Helical" evidence="6">
    <location>
        <begin position="394"/>
        <end position="417"/>
    </location>
</feature>
<keyword evidence="10" id="KW-1185">Reference proteome</keyword>
<dbReference type="PANTHER" id="PTHR30572">
    <property type="entry name" value="MEMBRANE COMPONENT OF TRANSPORTER-RELATED"/>
    <property type="match status" value="1"/>
</dbReference>
<feature type="transmembrane region" description="Helical" evidence="6">
    <location>
        <begin position="689"/>
        <end position="711"/>
    </location>
</feature>
<evidence type="ECO:0000259" key="7">
    <source>
        <dbReference type="Pfam" id="PF02687"/>
    </source>
</evidence>
<evidence type="ECO:0000256" key="6">
    <source>
        <dbReference type="SAM" id="Phobius"/>
    </source>
</evidence>
<evidence type="ECO:0000256" key="1">
    <source>
        <dbReference type="ARBA" id="ARBA00004651"/>
    </source>
</evidence>
<evidence type="ECO:0000313" key="9">
    <source>
        <dbReference type="EMBL" id="SFW53947.1"/>
    </source>
</evidence>
<protein>
    <submittedName>
        <fullName evidence="9">ABC-type antimicrobial peptide transport system, permease component</fullName>
    </submittedName>
</protein>
<evidence type="ECO:0000313" key="10">
    <source>
        <dbReference type="Proteomes" id="UP000183257"/>
    </source>
</evidence>
<dbReference type="EMBL" id="FPIY01000003">
    <property type="protein sequence ID" value="SFW53947.1"/>
    <property type="molecule type" value="Genomic_DNA"/>
</dbReference>
<feature type="domain" description="ABC3 transporter permease C-terminal" evidence="7">
    <location>
        <begin position="690"/>
        <end position="802"/>
    </location>
</feature>
<organism evidence="9 10">
    <name type="scientific">Cellulophaga fucicola</name>
    <dbReference type="NCBI Taxonomy" id="76595"/>
    <lineage>
        <taxon>Bacteria</taxon>
        <taxon>Pseudomonadati</taxon>
        <taxon>Bacteroidota</taxon>
        <taxon>Flavobacteriia</taxon>
        <taxon>Flavobacteriales</taxon>
        <taxon>Flavobacteriaceae</taxon>
        <taxon>Cellulophaga</taxon>
    </lineage>
</organism>
<feature type="transmembrane region" description="Helical" evidence="6">
    <location>
        <begin position="438"/>
        <end position="461"/>
    </location>
</feature>
<dbReference type="Proteomes" id="UP000183257">
    <property type="component" value="Unassembled WGS sequence"/>
</dbReference>
<keyword evidence="5 6" id="KW-0472">Membrane</keyword>
<sequence>MFKNQLKIAWRSLKKNPLQTGINILSLTVGTICCLIIISYVNAQFGYDTHHKDVASVYRIRTKIKSKSNNSINADVATSSPPIAFALKEDLPEVVDACRVVYFGSGEEALIRNPKNNQSYYESKGYVADSTFFKFFNYTAAEGNLATALEKPNSIVLSKKLASKLFKDTKQVVNKTLVIGAGEDQFNATITGVFNEPTNPTHLNPNYILCMNSPGIGEYTNNISNFATQNFAYSYIKLGANDSKTRLEKKIPKFLLDRGGIDLADMGFDKKLLLQSVTDIHLHSKGIDKQIEEVSNIEYLYALLFLAFIVQLVACVNFINLSTARASKRAKEIGVRKAIGAQKSSLVQQFLSESILIAFLAVFISIPIVLLLLPVANVLTGGNIEPEHILNLKILLLLGSMGFLTGLIAGIYPALVLSSFKPSKVLKGATELQSSNGLLRRGLVVFQFVVSIVLTVSVIIVSQQLKFAKQKDLGFNKDNLLAIRLGTQELQQNFSAIQSQLQGVSGVSSVTGSNNYPSRSIMGDLAMRLPSQDDNNLTSVFYNGITPNYLETIGTKIIKGRKLRATDSTGVLVNMATLKAFNIDIENALAATIVSSYGSETENYEIVGVTENFHFEDFKQAISPMLIYSETEPDWIVAKLETNNLKSVLSGLEANWKKVNPYAPFEYVFVDKETEKLYAEEQKLSKISIAFTILAILISCLGLFGLVSYVAEQKKKEIGIRKVLGASVKSVVQLLTKDFLKLVLVAFVIASPIAYYLMQNWLQDFTYKIEIKWWVFLLAGGFAMLITIVTVGFQSIKSAIANPVKSLRTE</sequence>
<evidence type="ECO:0000256" key="5">
    <source>
        <dbReference type="ARBA" id="ARBA00023136"/>
    </source>
</evidence>
<evidence type="ECO:0000256" key="2">
    <source>
        <dbReference type="ARBA" id="ARBA00022475"/>
    </source>
</evidence>
<keyword evidence="3 6" id="KW-0812">Transmembrane</keyword>
<feature type="domain" description="ABC3 transporter permease C-terminal" evidence="7">
    <location>
        <begin position="305"/>
        <end position="420"/>
    </location>
</feature>
<name>A0A1K1Q2P4_9FLAO</name>
<feature type="domain" description="MacB-like periplasmic core" evidence="8">
    <location>
        <begin position="20"/>
        <end position="208"/>
    </location>
</feature>
<feature type="transmembrane region" description="Helical" evidence="6">
    <location>
        <begin position="299"/>
        <end position="321"/>
    </location>
</feature>
<accession>A0A1K1Q2P4</accession>
<dbReference type="Pfam" id="PF02687">
    <property type="entry name" value="FtsX"/>
    <property type="match status" value="2"/>
</dbReference>
<dbReference type="RefSeq" id="WP_072303904.1">
    <property type="nucleotide sequence ID" value="NZ_FPIY01000003.1"/>
</dbReference>
<dbReference type="GO" id="GO:0022857">
    <property type="term" value="F:transmembrane transporter activity"/>
    <property type="evidence" value="ECO:0007669"/>
    <property type="project" value="TreeGrafter"/>
</dbReference>
<dbReference type="InterPro" id="IPR050250">
    <property type="entry name" value="Macrolide_Exporter_MacB"/>
</dbReference>
<feature type="transmembrane region" description="Helical" evidence="6">
    <location>
        <begin position="21"/>
        <end position="41"/>
    </location>
</feature>
<keyword evidence="2" id="KW-1003">Cell membrane</keyword>
<comment type="subcellular location">
    <subcellularLocation>
        <location evidence="1">Cell membrane</location>
        <topology evidence="1">Multi-pass membrane protein</topology>
    </subcellularLocation>
</comment>
<gene>
    <name evidence="9" type="ORF">SAMN05660313_02256</name>
</gene>
<feature type="transmembrane region" description="Helical" evidence="6">
    <location>
        <begin position="355"/>
        <end position="374"/>
    </location>
</feature>
<evidence type="ECO:0000259" key="8">
    <source>
        <dbReference type="Pfam" id="PF12704"/>
    </source>
</evidence>